<dbReference type="PROSITE" id="PS50983">
    <property type="entry name" value="FE_B12_PBP"/>
    <property type="match status" value="1"/>
</dbReference>
<dbReference type="InterPro" id="IPR002491">
    <property type="entry name" value="ABC_transptr_periplasmic_BD"/>
</dbReference>
<dbReference type="CDD" id="cd01146">
    <property type="entry name" value="FhuD"/>
    <property type="match status" value="1"/>
</dbReference>
<dbReference type="SUPFAM" id="SSF53807">
    <property type="entry name" value="Helical backbone' metal receptor"/>
    <property type="match status" value="1"/>
</dbReference>
<proteinExistence type="inferred from homology"/>
<dbReference type="Pfam" id="PF01497">
    <property type="entry name" value="Peripla_BP_2"/>
    <property type="match status" value="1"/>
</dbReference>
<evidence type="ECO:0000313" key="8">
    <source>
        <dbReference type="EMBL" id="MFC4304905.1"/>
    </source>
</evidence>
<gene>
    <name evidence="8" type="ORF">ACFO1S_15855</name>
</gene>
<evidence type="ECO:0000313" key="9">
    <source>
        <dbReference type="Proteomes" id="UP001595755"/>
    </source>
</evidence>
<comment type="caution">
    <text evidence="8">The sequence shown here is derived from an EMBL/GenBank/DDBJ whole genome shotgun (WGS) entry which is preliminary data.</text>
</comment>
<keyword evidence="4" id="KW-0732">Signal</keyword>
<dbReference type="Gene3D" id="3.40.50.1980">
    <property type="entry name" value="Nitrogenase molybdenum iron protein domain"/>
    <property type="match status" value="2"/>
</dbReference>
<dbReference type="EMBL" id="JBHSED010000035">
    <property type="protein sequence ID" value="MFC4304905.1"/>
    <property type="molecule type" value="Genomic_DNA"/>
</dbReference>
<evidence type="ECO:0000259" key="7">
    <source>
        <dbReference type="PROSITE" id="PS50983"/>
    </source>
</evidence>
<dbReference type="PANTHER" id="PTHR30532">
    <property type="entry name" value="IRON III DICITRATE-BINDING PERIPLASMIC PROTEIN"/>
    <property type="match status" value="1"/>
</dbReference>
<comment type="similarity">
    <text evidence="2">Belongs to the bacterial solute-binding protein 8 family.</text>
</comment>
<evidence type="ECO:0000256" key="1">
    <source>
        <dbReference type="ARBA" id="ARBA00004196"/>
    </source>
</evidence>
<evidence type="ECO:0000256" key="6">
    <source>
        <dbReference type="SAM" id="MobiDB-lite"/>
    </source>
</evidence>
<evidence type="ECO:0000256" key="5">
    <source>
        <dbReference type="SAM" id="Coils"/>
    </source>
</evidence>
<dbReference type="Proteomes" id="UP001595755">
    <property type="component" value="Unassembled WGS sequence"/>
</dbReference>
<keyword evidence="3" id="KW-0813">Transport</keyword>
<feature type="region of interest" description="Disordered" evidence="6">
    <location>
        <begin position="8"/>
        <end position="42"/>
    </location>
</feature>
<dbReference type="InterPro" id="IPR051313">
    <property type="entry name" value="Bact_iron-sidero_bind"/>
</dbReference>
<keyword evidence="9" id="KW-1185">Reference proteome</keyword>
<feature type="domain" description="Fe/B12 periplasmic-binding" evidence="7">
    <location>
        <begin position="63"/>
        <end position="323"/>
    </location>
</feature>
<comment type="subcellular location">
    <subcellularLocation>
        <location evidence="1">Cell envelope</location>
    </subcellularLocation>
</comment>
<evidence type="ECO:0000256" key="4">
    <source>
        <dbReference type="ARBA" id="ARBA00022729"/>
    </source>
</evidence>
<reference evidence="9" key="1">
    <citation type="journal article" date="2019" name="Int. J. Syst. Evol. Microbiol.">
        <title>The Global Catalogue of Microorganisms (GCM) 10K type strain sequencing project: providing services to taxonomists for standard genome sequencing and annotation.</title>
        <authorList>
            <consortium name="The Broad Institute Genomics Platform"/>
            <consortium name="The Broad Institute Genome Sequencing Center for Infectious Disease"/>
            <person name="Wu L."/>
            <person name="Ma J."/>
        </authorList>
    </citation>
    <scope>NUCLEOTIDE SEQUENCE [LARGE SCALE GENOMIC DNA]</scope>
    <source>
        <strain evidence="9">CGMCC 4.1641</strain>
    </source>
</reference>
<evidence type="ECO:0000256" key="3">
    <source>
        <dbReference type="ARBA" id="ARBA00022448"/>
    </source>
</evidence>
<dbReference type="PANTHER" id="PTHR30532:SF25">
    <property type="entry name" value="IRON(III) DICITRATE-BINDING PERIPLASMIC PROTEIN"/>
    <property type="match status" value="1"/>
</dbReference>
<sequence>MLFIAACGNNGNSGNAQPSASAESSPPASAAATPTASPSASAADVRTVKDAFGEVTVPANPQRVIVLSSSGLDNLLALDVKPIGAPYSVSVNANFFAYLVDKTEGIENTGTTDQPNLETIAKLNPDLIIGQRDTHEAIYEDLKRIAPVFLSERVSNDWKGLFRDQADAVNKLAEAEKLIEQFDANIAKFKTDMGDTAATKTVTLIRPREDHIRIYTENSFAGSIVKEAGLVRPAKQQGVEEIHIKITEEQIGDMDAEVLISFGRESEADYFNNQILKNPLWNTLAAVKNNEVHMVNWEIWLSGQGIQAANLILDDLNTFFLGQ</sequence>
<accession>A0ABV8SD23</accession>
<protein>
    <submittedName>
        <fullName evidence="8">ABC transporter substrate-binding protein</fullName>
    </submittedName>
</protein>
<evidence type="ECO:0000256" key="2">
    <source>
        <dbReference type="ARBA" id="ARBA00008814"/>
    </source>
</evidence>
<organism evidence="8 9">
    <name type="scientific">Cohnella boryungensis</name>
    <dbReference type="NCBI Taxonomy" id="768479"/>
    <lineage>
        <taxon>Bacteria</taxon>
        <taxon>Bacillati</taxon>
        <taxon>Bacillota</taxon>
        <taxon>Bacilli</taxon>
        <taxon>Bacillales</taxon>
        <taxon>Paenibacillaceae</taxon>
        <taxon>Cohnella</taxon>
    </lineage>
</organism>
<feature type="coiled-coil region" evidence="5">
    <location>
        <begin position="165"/>
        <end position="192"/>
    </location>
</feature>
<name>A0ABV8SD23_9BACL</name>
<keyword evidence="5" id="KW-0175">Coiled coil</keyword>